<reference evidence="1 2" key="1">
    <citation type="submission" date="2020-07" db="EMBL/GenBank/DDBJ databases">
        <authorList>
            <person name="Feng X."/>
        </authorList>
    </citation>
    <scope>NUCLEOTIDE SEQUENCE [LARGE SCALE GENOMIC DNA]</scope>
    <source>
        <strain evidence="1 2">JCM14086</strain>
    </source>
</reference>
<organism evidence="1 2">
    <name type="scientific">Puniceicoccus vermicola</name>
    <dbReference type="NCBI Taxonomy" id="388746"/>
    <lineage>
        <taxon>Bacteria</taxon>
        <taxon>Pseudomonadati</taxon>
        <taxon>Verrucomicrobiota</taxon>
        <taxon>Opitutia</taxon>
        <taxon>Puniceicoccales</taxon>
        <taxon>Puniceicoccaceae</taxon>
        <taxon>Puniceicoccus</taxon>
    </lineage>
</organism>
<evidence type="ECO:0008006" key="3">
    <source>
        <dbReference type="Google" id="ProtNLM"/>
    </source>
</evidence>
<dbReference type="Proteomes" id="UP000525652">
    <property type="component" value="Unassembled WGS sequence"/>
</dbReference>
<sequence>MATDRAYRIRAKAFGASPHVLIEDSAGQLAWIVRGRWFVVFGQKYDVLNSAGTKILSAKQEHRVAEVFYSIRRGERLIGAAGVSVTSSSGFIEMGRSPRAKISFGWGMKRSLTLSDKAGPWAKVDKRMSGWDVTLLKEDEPIVLLTGMAIIFAEFRTRG</sequence>
<name>A0A7X1E4N2_9BACT</name>
<comment type="caution">
    <text evidence="1">The sequence shown here is derived from an EMBL/GenBank/DDBJ whole genome shotgun (WGS) entry which is preliminary data.</text>
</comment>
<protein>
    <recommendedName>
        <fullName evidence="3">LURP-one-related family protein</fullName>
    </recommendedName>
</protein>
<dbReference type="EMBL" id="JACHVA010000086">
    <property type="protein sequence ID" value="MBC2602316.1"/>
    <property type="molecule type" value="Genomic_DNA"/>
</dbReference>
<evidence type="ECO:0000313" key="2">
    <source>
        <dbReference type="Proteomes" id="UP000525652"/>
    </source>
</evidence>
<keyword evidence="2" id="KW-1185">Reference proteome</keyword>
<dbReference type="RefSeq" id="WP_185693006.1">
    <property type="nucleotide sequence ID" value="NZ_JACHVA010000086.1"/>
</dbReference>
<accession>A0A7X1E4N2</accession>
<dbReference type="AlphaFoldDB" id="A0A7X1E4N2"/>
<evidence type="ECO:0000313" key="1">
    <source>
        <dbReference type="EMBL" id="MBC2602316.1"/>
    </source>
</evidence>
<gene>
    <name evidence="1" type="ORF">H5P30_11060</name>
</gene>
<proteinExistence type="predicted"/>